<keyword evidence="6" id="KW-0378">Hydrolase</keyword>
<dbReference type="Pfam" id="PF02881">
    <property type="entry name" value="SRP54_N"/>
    <property type="match status" value="1"/>
</dbReference>
<reference evidence="12" key="1">
    <citation type="submission" date="2020-05" db="EMBL/GenBank/DDBJ databases">
        <authorList>
            <person name="Chiriac C."/>
            <person name="Salcher M."/>
            <person name="Ghai R."/>
            <person name="Kavagutti S V."/>
        </authorList>
    </citation>
    <scope>NUCLEOTIDE SEQUENCE</scope>
</reference>
<evidence type="ECO:0000256" key="2">
    <source>
        <dbReference type="ARBA" id="ARBA00008531"/>
    </source>
</evidence>
<dbReference type="SMART" id="SM00963">
    <property type="entry name" value="SRP54_N"/>
    <property type="match status" value="1"/>
</dbReference>
<evidence type="ECO:0000256" key="1">
    <source>
        <dbReference type="ARBA" id="ARBA00004413"/>
    </source>
</evidence>
<comment type="subcellular location">
    <subcellularLocation>
        <location evidence="1">Cell membrane</location>
        <topology evidence="1">Peripheral membrane protein</topology>
        <orientation evidence="1">Cytoplasmic side</orientation>
    </subcellularLocation>
</comment>
<gene>
    <name evidence="12" type="ORF">UFOPK2602_00067</name>
    <name evidence="13" type="ORF">UFOPK2806_02003</name>
    <name evidence="14" type="ORF">UFOPK3417_00102</name>
    <name evidence="15" type="ORF">UFOPK4306_01196</name>
</gene>
<dbReference type="GO" id="GO:0003924">
    <property type="term" value="F:GTPase activity"/>
    <property type="evidence" value="ECO:0007669"/>
    <property type="project" value="TreeGrafter"/>
</dbReference>
<evidence type="ECO:0000256" key="8">
    <source>
        <dbReference type="ARBA" id="ARBA00023136"/>
    </source>
</evidence>
<dbReference type="Gene3D" id="1.20.120.140">
    <property type="entry name" value="Signal recognition particle SRP54, nucleotide-binding domain"/>
    <property type="match status" value="1"/>
</dbReference>
<dbReference type="EMBL" id="CAFBLR010000004">
    <property type="protein sequence ID" value="CAB4858735.1"/>
    <property type="molecule type" value="Genomic_DNA"/>
</dbReference>
<dbReference type="AlphaFoldDB" id="A0A6J6NZV9"/>
<dbReference type="GO" id="GO:0005047">
    <property type="term" value="F:signal recognition particle binding"/>
    <property type="evidence" value="ECO:0007669"/>
    <property type="project" value="TreeGrafter"/>
</dbReference>
<keyword evidence="3" id="KW-1003">Cell membrane</keyword>
<evidence type="ECO:0000259" key="11">
    <source>
        <dbReference type="PROSITE" id="PS00300"/>
    </source>
</evidence>
<dbReference type="Pfam" id="PF00448">
    <property type="entry name" value="SRP54"/>
    <property type="match status" value="1"/>
</dbReference>
<keyword evidence="8" id="KW-0472">Membrane</keyword>
<dbReference type="SUPFAM" id="SSF52540">
    <property type="entry name" value="P-loop containing nucleoside triphosphate hydrolases"/>
    <property type="match status" value="1"/>
</dbReference>
<dbReference type="Gene3D" id="3.40.50.300">
    <property type="entry name" value="P-loop containing nucleotide triphosphate hydrolases"/>
    <property type="match status" value="1"/>
</dbReference>
<dbReference type="GO" id="GO:0005886">
    <property type="term" value="C:plasma membrane"/>
    <property type="evidence" value="ECO:0007669"/>
    <property type="project" value="UniProtKB-SubCell"/>
</dbReference>
<evidence type="ECO:0000256" key="7">
    <source>
        <dbReference type="ARBA" id="ARBA00023134"/>
    </source>
</evidence>
<dbReference type="InterPro" id="IPR027417">
    <property type="entry name" value="P-loop_NTPase"/>
</dbReference>
<evidence type="ECO:0000256" key="9">
    <source>
        <dbReference type="ARBA" id="ARBA00023170"/>
    </source>
</evidence>
<dbReference type="PROSITE" id="PS00300">
    <property type="entry name" value="SRP54"/>
    <property type="match status" value="1"/>
</dbReference>
<dbReference type="InterPro" id="IPR000897">
    <property type="entry name" value="SRP54_GTPase_dom"/>
</dbReference>
<keyword evidence="7" id="KW-0342">GTP-binding</keyword>
<dbReference type="InterPro" id="IPR003593">
    <property type="entry name" value="AAA+_ATPase"/>
</dbReference>
<sequence length="417" mass="44288">MPVVLLILIAVVLVFGIGVLVLNRRRAGTAQPAVTAERREVPAPPPKPSLGKPSTTVPAPSTDEPVAPIEADEEISAEELDAAFEESLADFEAEAALAEIEEFEAETATEPEVLERPRFRDRVAKARATFSGAFGGVRGRAGITAESWDELEEALLRADVGLRVTNGLLEPLRARVKSKEITDPDALLTALQGEMKARLADSDRSLRLEDRAGAGPNVWLFVGVNGVGKTTTIGKVAAQQRAEGRRVLLAAGDTFRAAAAEQLQTWAERSGAEFVRGSEGGDPSSVIFDGVQAAAARHCDLVLGDTAGRLQNKSNLMEELRKVRRVADREPGRVTEVLLVIDATTGQNGLVQAKEFGEVTEVTGVVLTKLDGSAKGGIVFAIETELGIPVKLVGLGETIGDLVAFDPDEFVDALFGE</sequence>
<dbReference type="EMBL" id="CAEZYY010000035">
    <property type="protein sequence ID" value="CAB4765138.1"/>
    <property type="molecule type" value="Genomic_DNA"/>
</dbReference>
<dbReference type="SMART" id="SM00382">
    <property type="entry name" value="AAA"/>
    <property type="match status" value="1"/>
</dbReference>
<feature type="region of interest" description="Disordered" evidence="10">
    <location>
        <begin position="31"/>
        <end position="65"/>
    </location>
</feature>
<keyword evidence="9" id="KW-0675">Receptor</keyword>
<protein>
    <submittedName>
        <fullName evidence="12">Unannotated protein</fullName>
    </submittedName>
</protein>
<evidence type="ECO:0000256" key="5">
    <source>
        <dbReference type="ARBA" id="ARBA00022741"/>
    </source>
</evidence>
<evidence type="ECO:0000256" key="3">
    <source>
        <dbReference type="ARBA" id="ARBA00022475"/>
    </source>
</evidence>
<feature type="domain" description="SRP54-type proteins GTP-binding" evidence="11">
    <location>
        <begin position="389"/>
        <end position="402"/>
    </location>
</feature>
<dbReference type="InterPro" id="IPR013822">
    <property type="entry name" value="Signal_recog_particl_SRP54_hlx"/>
</dbReference>
<evidence type="ECO:0000313" key="13">
    <source>
        <dbReference type="EMBL" id="CAB4765138.1"/>
    </source>
</evidence>
<dbReference type="EMBL" id="CAFBQP010000041">
    <property type="protein sequence ID" value="CAB5062845.1"/>
    <property type="molecule type" value="Genomic_DNA"/>
</dbReference>
<accession>A0A6J6NZV9</accession>
<dbReference type="NCBIfam" id="TIGR00064">
    <property type="entry name" value="ftsY"/>
    <property type="match status" value="1"/>
</dbReference>
<keyword evidence="4" id="KW-0963">Cytoplasm</keyword>
<dbReference type="InterPro" id="IPR036225">
    <property type="entry name" value="SRP/SRP_N"/>
</dbReference>
<evidence type="ECO:0000313" key="12">
    <source>
        <dbReference type="EMBL" id="CAB4692016.1"/>
    </source>
</evidence>
<keyword evidence="5" id="KW-0547">Nucleotide-binding</keyword>
<evidence type="ECO:0000256" key="4">
    <source>
        <dbReference type="ARBA" id="ARBA00022490"/>
    </source>
</evidence>
<dbReference type="GO" id="GO:0006614">
    <property type="term" value="P:SRP-dependent cotranslational protein targeting to membrane"/>
    <property type="evidence" value="ECO:0007669"/>
    <property type="project" value="InterPro"/>
</dbReference>
<dbReference type="GO" id="GO:0005525">
    <property type="term" value="F:GTP binding"/>
    <property type="evidence" value="ECO:0007669"/>
    <property type="project" value="UniProtKB-KW"/>
</dbReference>
<dbReference type="CDD" id="cd17874">
    <property type="entry name" value="FtsY"/>
    <property type="match status" value="1"/>
</dbReference>
<dbReference type="PANTHER" id="PTHR43134:SF1">
    <property type="entry name" value="SIGNAL RECOGNITION PARTICLE RECEPTOR SUBUNIT ALPHA"/>
    <property type="match status" value="1"/>
</dbReference>
<dbReference type="SUPFAM" id="SSF47364">
    <property type="entry name" value="Domain of the SRP/SRP receptor G-proteins"/>
    <property type="match status" value="1"/>
</dbReference>
<evidence type="ECO:0000313" key="15">
    <source>
        <dbReference type="EMBL" id="CAB5062845.1"/>
    </source>
</evidence>
<organism evidence="12">
    <name type="scientific">freshwater metagenome</name>
    <dbReference type="NCBI Taxonomy" id="449393"/>
    <lineage>
        <taxon>unclassified sequences</taxon>
        <taxon>metagenomes</taxon>
        <taxon>ecological metagenomes</taxon>
    </lineage>
</organism>
<dbReference type="FunFam" id="3.40.50.300:FF:000053">
    <property type="entry name" value="Signal recognition particle receptor FtsY"/>
    <property type="match status" value="1"/>
</dbReference>
<dbReference type="EMBL" id="CAEZXX010000002">
    <property type="protein sequence ID" value="CAB4692016.1"/>
    <property type="molecule type" value="Genomic_DNA"/>
</dbReference>
<proteinExistence type="inferred from homology"/>
<name>A0A6J6NZV9_9ZZZZ</name>
<dbReference type="SMART" id="SM00962">
    <property type="entry name" value="SRP54"/>
    <property type="match status" value="1"/>
</dbReference>
<dbReference type="GO" id="GO:0005737">
    <property type="term" value="C:cytoplasm"/>
    <property type="evidence" value="ECO:0007669"/>
    <property type="project" value="UniProtKB-ARBA"/>
</dbReference>
<evidence type="ECO:0000256" key="6">
    <source>
        <dbReference type="ARBA" id="ARBA00022801"/>
    </source>
</evidence>
<evidence type="ECO:0000313" key="14">
    <source>
        <dbReference type="EMBL" id="CAB4858735.1"/>
    </source>
</evidence>
<dbReference type="PANTHER" id="PTHR43134">
    <property type="entry name" value="SIGNAL RECOGNITION PARTICLE RECEPTOR SUBUNIT ALPHA"/>
    <property type="match status" value="1"/>
</dbReference>
<dbReference type="InterPro" id="IPR004390">
    <property type="entry name" value="SR_rcpt_FtsY"/>
</dbReference>
<dbReference type="InterPro" id="IPR042101">
    <property type="entry name" value="SRP54_N_sf"/>
</dbReference>
<comment type="similarity">
    <text evidence="2">Belongs to the GTP-binding SRP family.</text>
</comment>
<evidence type="ECO:0000256" key="10">
    <source>
        <dbReference type="SAM" id="MobiDB-lite"/>
    </source>
</evidence>
<dbReference type="HAMAP" id="MF_00920">
    <property type="entry name" value="FtsY"/>
    <property type="match status" value="1"/>
</dbReference>